<reference evidence="3 4" key="1">
    <citation type="submission" date="2024-04" db="EMBL/GenBank/DDBJ databases">
        <authorList>
            <person name="Fracassetti M."/>
        </authorList>
    </citation>
    <scope>NUCLEOTIDE SEQUENCE [LARGE SCALE GENOMIC DNA]</scope>
</reference>
<dbReference type="GO" id="GO:0004523">
    <property type="term" value="F:RNA-DNA hybrid ribonuclease activity"/>
    <property type="evidence" value="ECO:0007669"/>
    <property type="project" value="InterPro"/>
</dbReference>
<evidence type="ECO:0000313" key="4">
    <source>
        <dbReference type="Proteomes" id="UP001497516"/>
    </source>
</evidence>
<dbReference type="Pfam" id="PF13456">
    <property type="entry name" value="RVT_3"/>
    <property type="match status" value="1"/>
</dbReference>
<organism evidence="3 4">
    <name type="scientific">Linum trigynum</name>
    <dbReference type="NCBI Taxonomy" id="586398"/>
    <lineage>
        <taxon>Eukaryota</taxon>
        <taxon>Viridiplantae</taxon>
        <taxon>Streptophyta</taxon>
        <taxon>Embryophyta</taxon>
        <taxon>Tracheophyta</taxon>
        <taxon>Spermatophyta</taxon>
        <taxon>Magnoliopsida</taxon>
        <taxon>eudicotyledons</taxon>
        <taxon>Gunneridae</taxon>
        <taxon>Pentapetalae</taxon>
        <taxon>rosids</taxon>
        <taxon>fabids</taxon>
        <taxon>Malpighiales</taxon>
        <taxon>Linaceae</taxon>
        <taxon>Linum</taxon>
    </lineage>
</organism>
<dbReference type="Proteomes" id="UP001497516">
    <property type="component" value="Chromosome 2"/>
</dbReference>
<dbReference type="PANTHER" id="PTHR33116">
    <property type="entry name" value="REVERSE TRANSCRIPTASE ZINC-BINDING DOMAIN-CONTAINING PROTEIN-RELATED-RELATED"/>
    <property type="match status" value="1"/>
</dbReference>
<evidence type="ECO:0000313" key="3">
    <source>
        <dbReference type="EMBL" id="CAL1366547.1"/>
    </source>
</evidence>
<evidence type="ECO:0008006" key="5">
    <source>
        <dbReference type="Google" id="ProtNLM"/>
    </source>
</evidence>
<dbReference type="InterPro" id="IPR026960">
    <property type="entry name" value="RVT-Znf"/>
</dbReference>
<dbReference type="Pfam" id="PF13966">
    <property type="entry name" value="zf-RVT"/>
    <property type="match status" value="1"/>
</dbReference>
<evidence type="ECO:0000259" key="2">
    <source>
        <dbReference type="Pfam" id="PF13966"/>
    </source>
</evidence>
<dbReference type="EMBL" id="OZ034815">
    <property type="protein sequence ID" value="CAL1366547.1"/>
    <property type="molecule type" value="Genomic_DNA"/>
</dbReference>
<sequence length="716" mass="80421">MIKEKISSKELQGVRVSPSAPAVSHLLFADDSFLFLRASRRECQLLMALLREYEGISGQRLNLAKSAAFFSPNLDSSAQSELGTLLGVGSIGLLDRYLGLPSLVQRSKKETFRFVEEKLMSVLQGWKIRTLSIAAREVLLKSVVAALPIYTMSCFWLPADLIRRLNSHMARFWWGAVQGQRRVHWIAWKSLCGSKHEGGLGFRDFGCFNQTLLAKVAWRILTEPASLLARILKGRYFVGHHNLLDASCGSNSSWGWRSILHGRDLLSRGLRWQVGNDFSVRVFEDAWLPTSPPSIPSRRPGAPVSSPFVSALIDPGSCTWNMAALRLFFNADTVKLISSIPLPQVQIPDKLIWHFEPSGVFQVRSAYHLAFQCYRSGVGRPRVNQMDHDMWLWLWNLKLPPKLKFFVWQCLNRILPTREALSLRGLDIIPICPVCGRKVESLEHLFFNCSFARKLWSLVGFRSQLAGWDKRSFAGMVREVLFHKSGRVNNSYFNLQVIAMFWRIWKNMCMVLFDQQQVCLESRAAEWRHQVNEIEYAFLSASLSPAIPLPSSVPTGSAFPHDVHQFHASFDGATRRGDAGAAAYVIGDGSSDAGMVFSIAAAATIYAGIKDAHVLETLALRDCLKECSTRQLTSLLITSDAKVILDKCLAGDFNDSKVGAILREIKALLAGFGGYCDLRFVGRHRNREAHLVAKKSLSLSPRVLSRFDYVSWLRSL</sequence>
<dbReference type="InterPro" id="IPR036397">
    <property type="entry name" value="RNaseH_sf"/>
</dbReference>
<gene>
    <name evidence="3" type="ORF">LTRI10_LOCUS10687</name>
</gene>
<dbReference type="InterPro" id="IPR002156">
    <property type="entry name" value="RNaseH_domain"/>
</dbReference>
<dbReference type="Gene3D" id="3.30.420.10">
    <property type="entry name" value="Ribonuclease H-like superfamily/Ribonuclease H"/>
    <property type="match status" value="1"/>
</dbReference>
<name>A0AAV2D5I0_9ROSI</name>
<protein>
    <recommendedName>
        <fullName evidence="5">Reverse transcriptase zinc-binding domain-containing protein</fullName>
    </recommendedName>
</protein>
<keyword evidence="4" id="KW-1185">Reference proteome</keyword>
<feature type="domain" description="RNase H type-1" evidence="1">
    <location>
        <begin position="570"/>
        <end position="695"/>
    </location>
</feature>
<dbReference type="GO" id="GO:0003676">
    <property type="term" value="F:nucleic acid binding"/>
    <property type="evidence" value="ECO:0007669"/>
    <property type="project" value="InterPro"/>
</dbReference>
<evidence type="ECO:0000259" key="1">
    <source>
        <dbReference type="Pfam" id="PF13456"/>
    </source>
</evidence>
<dbReference type="AlphaFoldDB" id="A0AAV2D5I0"/>
<feature type="domain" description="Reverse transcriptase zinc-binding" evidence="2">
    <location>
        <begin position="361"/>
        <end position="456"/>
    </location>
</feature>
<proteinExistence type="predicted"/>
<dbReference type="PANTHER" id="PTHR33116:SF86">
    <property type="entry name" value="REVERSE TRANSCRIPTASE DOMAIN-CONTAINING PROTEIN"/>
    <property type="match status" value="1"/>
</dbReference>
<accession>A0AAV2D5I0</accession>